<evidence type="ECO:0000313" key="3">
    <source>
        <dbReference type="Proteomes" id="UP000305398"/>
    </source>
</evidence>
<dbReference type="OrthoDB" id="9799878at2"/>
<dbReference type="EMBL" id="CP040896">
    <property type="protein sequence ID" value="QDA62536.1"/>
    <property type="molecule type" value="Genomic_DNA"/>
</dbReference>
<dbReference type="Gene3D" id="2.120.10.30">
    <property type="entry name" value="TolB, C-terminal domain"/>
    <property type="match status" value="1"/>
</dbReference>
<proteinExistence type="predicted"/>
<dbReference type="AlphaFoldDB" id="A0A5B8A730"/>
<organism evidence="2 3">
    <name type="scientific">Hymenobacter jejuensis</name>
    <dbReference type="NCBI Taxonomy" id="2502781"/>
    <lineage>
        <taxon>Bacteria</taxon>
        <taxon>Pseudomonadati</taxon>
        <taxon>Bacteroidota</taxon>
        <taxon>Cytophagia</taxon>
        <taxon>Cytophagales</taxon>
        <taxon>Hymenobacteraceae</taxon>
        <taxon>Hymenobacter</taxon>
    </lineage>
</organism>
<name>A0A5B8A730_9BACT</name>
<gene>
    <name evidence="2" type="ORF">FHG12_10760</name>
</gene>
<dbReference type="KEGG" id="hyj:FHG12_10760"/>
<dbReference type="InterPro" id="IPR011042">
    <property type="entry name" value="6-blade_b-propeller_TolB-like"/>
</dbReference>
<dbReference type="SUPFAM" id="SSF82171">
    <property type="entry name" value="DPP6 N-terminal domain-like"/>
    <property type="match status" value="1"/>
</dbReference>
<dbReference type="PANTHER" id="PTHR36842">
    <property type="entry name" value="PROTEIN TOLB HOMOLOG"/>
    <property type="match status" value="1"/>
</dbReference>
<reference evidence="2 3" key="1">
    <citation type="submission" date="2019-06" db="EMBL/GenBank/DDBJ databases">
        <authorList>
            <person name="Srinivasan S."/>
        </authorList>
    </citation>
    <scope>NUCLEOTIDE SEQUENCE [LARGE SCALE GENOMIC DNA]</scope>
    <source>
        <strain evidence="2 3">17J68-5</strain>
    </source>
</reference>
<sequence length="962" mass="107362">MRKALLISLLACVGVVPAMAQPTLPLLNQAPGNLHWYRLRTAHFQVLYPQGFEQAAQRTARRLEQVYLPVSASLERPPRRLSVVLQNQTTNSNGFATLTPRRTEFYTTPPQDPSLAGTLDWLDLLSVHEFRHIVQYEKALQGLSKLAYGVAGYGGLSLMTLGVPDWFFEGDAVGTETVLTRNGRGRIPNFDLGMRANLLAGRRFSYSKAVAGSYRDNVPNHYVLGYFLTTYAKRHTDPNVWSGVLNRYYNFPVYPFSFSNGLKQGTGLTVEKLYQRTLNDLDSTWHQQQQHLTLTPATAFRVAANPKIFTEYQYPQYVNDSTVLAVKTGLGDISQLVLLSRDGQERRAFVQGLVNDPGMLSVGGDKVCWPEYGLHTRWSQKIYSELRVLDLTTGHLTRLTTKSRYTAAALSPDGTKLIAVRSDSAYHNQLVVLDARTGQPQRVLPNPAGDFYQQPRWGADQRTVAVVTLKPAGKTIELVDTETGQRRAVLPVTNTNLSQPQPWGNYVLYSSPQSGIDNLYAVEISSGRAFQVSSRPLAAYHAAVSPDGQRLAFQDFRVEGSRVAEMPLVPAKWQPATNQPAAPVGYAEPLVNQDEGARLVGAVLPDSIPGTQPLPAERYRRLPHALNAFGWGLVQTPSGQGVTLGVRSQDLLSTTQAVAGVSYDQVERTTGYSADVSYQGWFPVLDAGFSGGQRRTNIPTADGFINDKWSYNRFTAGVRLPLALTRSKYQQTLSLGAYYSGEQVRGYDSRLRYRDQIGNNSLHALNYTLSYYHVLKQSYRDVAPRWGQVLSASFRNTPFSTGLQAQQWAVTGGMYFPGLLKHHSIRVRGGYQRQQQNSYNFSTATIYPRGEGYVSYDRLRAGSFEYRMPIADMHLALGRWLYIQRLKGAGFFDLATGQSKVIRPTDGQQFNVQRYSRTTGLDLSFVFNVLRLRTPFEAGARTIYNVRTGSWEVQPLVLDIGF</sequence>
<protein>
    <submittedName>
        <fullName evidence="2">Uncharacterized protein</fullName>
    </submittedName>
</protein>
<keyword evidence="1" id="KW-0732">Signal</keyword>
<feature type="signal peptide" evidence="1">
    <location>
        <begin position="1"/>
        <end position="20"/>
    </location>
</feature>
<keyword evidence="3" id="KW-1185">Reference proteome</keyword>
<feature type="chain" id="PRO_5022670725" evidence="1">
    <location>
        <begin position="21"/>
        <end position="962"/>
    </location>
</feature>
<accession>A0A5B8A730</accession>
<evidence type="ECO:0000313" key="2">
    <source>
        <dbReference type="EMBL" id="QDA62536.1"/>
    </source>
</evidence>
<evidence type="ECO:0000256" key="1">
    <source>
        <dbReference type="SAM" id="SignalP"/>
    </source>
</evidence>
<dbReference type="Proteomes" id="UP000305398">
    <property type="component" value="Chromosome"/>
</dbReference>